<dbReference type="EMBL" id="CADCWM010000893">
    <property type="protein sequence ID" value="CAA9583819.1"/>
    <property type="molecule type" value="Genomic_DNA"/>
</dbReference>
<feature type="non-terminal residue" evidence="1">
    <location>
        <position position="121"/>
    </location>
</feature>
<feature type="non-terminal residue" evidence="1">
    <location>
        <position position="1"/>
    </location>
</feature>
<protein>
    <submittedName>
        <fullName evidence="1">Uncharacterized protein</fullName>
    </submittedName>
</protein>
<evidence type="ECO:0000313" key="1">
    <source>
        <dbReference type="EMBL" id="CAA9583819.1"/>
    </source>
</evidence>
<proteinExistence type="predicted"/>
<gene>
    <name evidence="1" type="ORF">AVDCRST_MAG88-3673</name>
</gene>
<sequence length="121" mass="12862">GRLSQRHRTTGAHTRLLPVRRGRAASGRARDEFRRHPRGAALHGAVCPAPLRLPVDRRRGDRAPLGDAGARVARARLARPRGAHLVADAPCPSLELSGAGVGRDRRAPALHRAGPARPAGL</sequence>
<name>A0A6J4VN98_9BACT</name>
<reference evidence="1" key="1">
    <citation type="submission" date="2020-02" db="EMBL/GenBank/DDBJ databases">
        <authorList>
            <person name="Meier V. D."/>
        </authorList>
    </citation>
    <scope>NUCLEOTIDE SEQUENCE</scope>
    <source>
        <strain evidence="1">AVDCRST_MAG88</strain>
    </source>
</reference>
<dbReference type="AlphaFoldDB" id="A0A6J4VN98"/>
<accession>A0A6J4VN98</accession>
<organism evidence="1">
    <name type="scientific">uncultured Thermomicrobiales bacterium</name>
    <dbReference type="NCBI Taxonomy" id="1645740"/>
    <lineage>
        <taxon>Bacteria</taxon>
        <taxon>Pseudomonadati</taxon>
        <taxon>Thermomicrobiota</taxon>
        <taxon>Thermomicrobia</taxon>
        <taxon>Thermomicrobiales</taxon>
        <taxon>environmental samples</taxon>
    </lineage>
</organism>